<evidence type="ECO:0000259" key="2">
    <source>
        <dbReference type="PROSITE" id="PS50883"/>
    </source>
</evidence>
<feature type="domain" description="EAL" evidence="2">
    <location>
        <begin position="727"/>
        <end position="980"/>
    </location>
</feature>
<comment type="caution">
    <text evidence="4">The sequence shown here is derived from an EMBL/GenBank/DDBJ whole genome shotgun (WGS) entry which is preliminary data.</text>
</comment>
<dbReference type="RefSeq" id="WP_132702973.1">
    <property type="nucleotide sequence ID" value="NZ_SLZR01000016.1"/>
</dbReference>
<dbReference type="InterPro" id="IPR000160">
    <property type="entry name" value="GGDEF_dom"/>
</dbReference>
<dbReference type="Pfam" id="PF00563">
    <property type="entry name" value="EAL"/>
    <property type="match status" value="1"/>
</dbReference>
<evidence type="ECO:0000259" key="3">
    <source>
        <dbReference type="PROSITE" id="PS50887"/>
    </source>
</evidence>
<evidence type="ECO:0000259" key="1">
    <source>
        <dbReference type="PROSITE" id="PS50112"/>
    </source>
</evidence>
<dbReference type="NCBIfam" id="TIGR00254">
    <property type="entry name" value="GGDEF"/>
    <property type="match status" value="1"/>
</dbReference>
<feature type="domain" description="GGDEF" evidence="3">
    <location>
        <begin position="586"/>
        <end position="719"/>
    </location>
</feature>
<name>A0A4R3I2W5_9GAMM</name>
<reference evidence="4 5" key="1">
    <citation type="submission" date="2019-03" db="EMBL/GenBank/DDBJ databases">
        <title>Genomic Encyclopedia of Archaeal and Bacterial Type Strains, Phase II (KMG-II): from individual species to whole genera.</title>
        <authorList>
            <person name="Goeker M."/>
        </authorList>
    </citation>
    <scope>NUCLEOTIDE SEQUENCE [LARGE SCALE GENOMIC DNA]</scope>
    <source>
        <strain evidence="4 5">DSM 15388</strain>
    </source>
</reference>
<dbReference type="InterPro" id="IPR052155">
    <property type="entry name" value="Biofilm_reg_signaling"/>
</dbReference>
<dbReference type="Gene3D" id="3.30.70.270">
    <property type="match status" value="1"/>
</dbReference>
<proteinExistence type="predicted"/>
<protein>
    <submittedName>
        <fullName evidence="4">Diguanylate cyclase (GGDEF)-like protein</fullName>
    </submittedName>
</protein>
<feature type="domain" description="PAS" evidence="1">
    <location>
        <begin position="134"/>
        <end position="196"/>
    </location>
</feature>
<dbReference type="PANTHER" id="PTHR44757:SF2">
    <property type="entry name" value="BIOFILM ARCHITECTURE MAINTENANCE PROTEIN MBAA"/>
    <property type="match status" value="1"/>
</dbReference>
<dbReference type="SUPFAM" id="SSF141868">
    <property type="entry name" value="EAL domain-like"/>
    <property type="match status" value="1"/>
</dbReference>
<dbReference type="SMART" id="SM00052">
    <property type="entry name" value="EAL"/>
    <property type="match status" value="1"/>
</dbReference>
<organism evidence="4 5">
    <name type="scientific">Reinekea marinisedimentorum</name>
    <dbReference type="NCBI Taxonomy" id="230495"/>
    <lineage>
        <taxon>Bacteria</taxon>
        <taxon>Pseudomonadati</taxon>
        <taxon>Pseudomonadota</taxon>
        <taxon>Gammaproteobacteria</taxon>
        <taxon>Oceanospirillales</taxon>
        <taxon>Saccharospirillaceae</taxon>
        <taxon>Reinekea</taxon>
    </lineage>
</organism>
<dbReference type="Pfam" id="PF08447">
    <property type="entry name" value="PAS_3"/>
    <property type="match status" value="1"/>
</dbReference>
<evidence type="ECO:0000313" key="5">
    <source>
        <dbReference type="Proteomes" id="UP000295793"/>
    </source>
</evidence>
<dbReference type="Gene3D" id="3.20.20.450">
    <property type="entry name" value="EAL domain"/>
    <property type="match status" value="1"/>
</dbReference>
<dbReference type="InterPro" id="IPR029787">
    <property type="entry name" value="Nucleotide_cyclase"/>
</dbReference>
<dbReference type="SMART" id="SM00267">
    <property type="entry name" value="GGDEF"/>
    <property type="match status" value="1"/>
</dbReference>
<dbReference type="SUPFAM" id="SSF55785">
    <property type="entry name" value="PYP-like sensor domain (PAS domain)"/>
    <property type="match status" value="1"/>
</dbReference>
<dbReference type="InterPro" id="IPR035965">
    <property type="entry name" value="PAS-like_dom_sf"/>
</dbReference>
<dbReference type="CDD" id="cd01949">
    <property type="entry name" value="GGDEF"/>
    <property type="match status" value="1"/>
</dbReference>
<accession>A0A4R3I2W5</accession>
<dbReference type="Proteomes" id="UP000295793">
    <property type="component" value="Unassembled WGS sequence"/>
</dbReference>
<dbReference type="CDD" id="cd01948">
    <property type="entry name" value="EAL"/>
    <property type="match status" value="1"/>
</dbReference>
<dbReference type="CDD" id="cd00130">
    <property type="entry name" value="PAS"/>
    <property type="match status" value="1"/>
</dbReference>
<dbReference type="InterPro" id="IPR013655">
    <property type="entry name" value="PAS_fold_3"/>
</dbReference>
<dbReference type="InterPro" id="IPR043128">
    <property type="entry name" value="Rev_trsase/Diguanyl_cyclase"/>
</dbReference>
<dbReference type="InterPro" id="IPR000014">
    <property type="entry name" value="PAS"/>
</dbReference>
<dbReference type="Pfam" id="PF00990">
    <property type="entry name" value="GGDEF"/>
    <property type="match status" value="1"/>
</dbReference>
<dbReference type="SUPFAM" id="SSF55073">
    <property type="entry name" value="Nucleotide cyclase"/>
    <property type="match status" value="1"/>
</dbReference>
<dbReference type="InterPro" id="IPR001633">
    <property type="entry name" value="EAL_dom"/>
</dbReference>
<evidence type="ECO:0000313" key="4">
    <source>
        <dbReference type="EMBL" id="TCS38239.1"/>
    </source>
</evidence>
<dbReference type="Gene3D" id="3.30.450.20">
    <property type="entry name" value="PAS domain"/>
    <property type="match status" value="1"/>
</dbReference>
<gene>
    <name evidence="4" type="ORF">BCF53_11650</name>
</gene>
<dbReference type="EMBL" id="SLZR01000016">
    <property type="protein sequence ID" value="TCS38239.1"/>
    <property type="molecule type" value="Genomic_DNA"/>
</dbReference>
<sequence length="980" mass="110994">MPDLYTKESTQTDFKLNWSQLQDGARLILEPAVIEWAQTVRGFQGLDLHVSNLVKGEPKSVYAFGNLQGEGGRLPLGGLDIKGVSIYFYGTVPVAKRYELVSSLSNALKWLINIQRKMLGAFSFKHSPLIMYHAAELEGRWVLLEANKALADFLGINIDDLIGPSAKAQVLDYVHPDDLQQLITSYDYIRTTTRNMALNYRIRGVDGSYVPVTEYVRYSQDITQKRSQSVLWLQPDEPPKFSDATNLFNNIESFMQDISFETGRDFLVHFCRRLEASKKIPWLLFCVPLNDDWWETWVISRRGFLLPPFAFQPNKIRAIDISSFNQQVPESCSDFEKECLFGGHPIVSTVKLADESERNRAYLLFGTEKPIKDIAGFEEILQFAGKRVLREIWQARLADAQLVQNELLLRQKNQLTSMVTLLGQLDTIADESEFLWQVQENLQKTFNLSSLDLVYWASGDWHTVLQAAPYSHYWNEYSTLAKNESWIKSLEKCRREDNLVLERATHRIYWPLGQSHVGYLVMVMTVYSDMPDLELLNFSRNALSLALQGLMQRENLRLQAMRDSLTGLGNRTQLHAWIKVALPTQKQASLLLFDLNRFKEINDSFGHQFGDKLLCEIGPRIADNLSDKAHYLARLGGDEFAIFFPNISPQEARQVAKKVSEVLSESYFIDRLRFQVEASVGVAHFPHHGSDGHELLRCADVAMYEAKNSAKAVVEFTGELDTTTPLRIAVLSGLDQALSEGQLSVVYQPLMSTATGLTGGFEALVRWTHPEFGPLSPAEFIAIAEMGEGIRKITDFVVRQTLANLKVWRRIIPDLHIAVNISPRVLLDHHFPEIIEGMLKEFDLPGESIVMELTESTLLVDPVRAVEIINMLGEIGIKVEIDDYGTGYSSLAYIKSLPISALKIDRSFVADILTDETNQVIVSSTIKMAHTLGLQTVAEGVEDEATLMLLRKYGCDMIQGYYYAKPLPEKEVVGWLKRNV</sequence>
<dbReference type="PROSITE" id="PS50883">
    <property type="entry name" value="EAL"/>
    <property type="match status" value="1"/>
</dbReference>
<dbReference type="PANTHER" id="PTHR44757">
    <property type="entry name" value="DIGUANYLATE CYCLASE DGCP"/>
    <property type="match status" value="1"/>
</dbReference>
<dbReference type="AlphaFoldDB" id="A0A4R3I2W5"/>
<dbReference type="PROSITE" id="PS50887">
    <property type="entry name" value="GGDEF"/>
    <property type="match status" value="1"/>
</dbReference>
<dbReference type="PROSITE" id="PS50112">
    <property type="entry name" value="PAS"/>
    <property type="match status" value="1"/>
</dbReference>
<dbReference type="OrthoDB" id="9812260at2"/>
<keyword evidence="5" id="KW-1185">Reference proteome</keyword>
<dbReference type="InterPro" id="IPR035919">
    <property type="entry name" value="EAL_sf"/>
</dbReference>